<dbReference type="PROSITE" id="PS00108">
    <property type="entry name" value="PROTEIN_KINASE_ST"/>
    <property type="match status" value="1"/>
</dbReference>
<dbReference type="InterPro" id="IPR017441">
    <property type="entry name" value="Protein_kinase_ATP_BS"/>
</dbReference>
<keyword evidence="8" id="KW-1185">Reference proteome</keyword>
<dbReference type="CDD" id="cd14014">
    <property type="entry name" value="STKc_PknB_like"/>
    <property type="match status" value="1"/>
</dbReference>
<comment type="caution">
    <text evidence="7">The sequence shown here is derived from an EMBL/GenBank/DDBJ whole genome shotgun (WGS) entry which is preliminary data.</text>
</comment>
<feature type="binding site" evidence="5">
    <location>
        <position position="44"/>
    </location>
    <ligand>
        <name>ATP</name>
        <dbReference type="ChEBI" id="CHEBI:30616"/>
    </ligand>
</feature>
<organism evidence="7 8">
    <name type="scientific">Streptomyces hokutonensis</name>
    <dbReference type="NCBI Taxonomy" id="1306990"/>
    <lineage>
        <taxon>Bacteria</taxon>
        <taxon>Bacillati</taxon>
        <taxon>Actinomycetota</taxon>
        <taxon>Actinomycetes</taxon>
        <taxon>Kitasatosporales</taxon>
        <taxon>Streptomycetaceae</taxon>
        <taxon>Streptomyces</taxon>
    </lineage>
</organism>
<evidence type="ECO:0000256" key="3">
    <source>
        <dbReference type="ARBA" id="ARBA00022777"/>
    </source>
</evidence>
<dbReference type="InterPro" id="IPR002372">
    <property type="entry name" value="PQQ_rpt_dom"/>
</dbReference>
<keyword evidence="2 5" id="KW-0547">Nucleotide-binding</keyword>
<evidence type="ECO:0000256" key="2">
    <source>
        <dbReference type="ARBA" id="ARBA00022741"/>
    </source>
</evidence>
<protein>
    <submittedName>
        <fullName evidence="7">Protein kinase</fullName>
    </submittedName>
</protein>
<dbReference type="Pfam" id="PF13360">
    <property type="entry name" value="PQQ_2"/>
    <property type="match status" value="1"/>
</dbReference>
<dbReference type="EMBL" id="JBIAHM010000006">
    <property type="protein sequence ID" value="MFE9600849.1"/>
    <property type="molecule type" value="Genomic_DNA"/>
</dbReference>
<dbReference type="InterPro" id="IPR015943">
    <property type="entry name" value="WD40/YVTN_repeat-like_dom_sf"/>
</dbReference>
<name>A0ABW6M3Y9_9ACTN</name>
<dbReference type="InterPro" id="IPR011047">
    <property type="entry name" value="Quinoprotein_ADH-like_sf"/>
</dbReference>
<evidence type="ECO:0000313" key="7">
    <source>
        <dbReference type="EMBL" id="MFE9600849.1"/>
    </source>
</evidence>
<accession>A0ABW6M3Y9</accession>
<proteinExistence type="predicted"/>
<dbReference type="SUPFAM" id="SSF56112">
    <property type="entry name" value="Protein kinase-like (PK-like)"/>
    <property type="match status" value="1"/>
</dbReference>
<reference evidence="7 8" key="1">
    <citation type="submission" date="2024-10" db="EMBL/GenBank/DDBJ databases">
        <title>The Natural Products Discovery Center: Release of the First 8490 Sequenced Strains for Exploring Actinobacteria Biosynthetic Diversity.</title>
        <authorList>
            <person name="Kalkreuter E."/>
            <person name="Kautsar S.A."/>
            <person name="Yang D."/>
            <person name="Bader C.D."/>
            <person name="Teijaro C.N."/>
            <person name="Fluegel L."/>
            <person name="Davis C.M."/>
            <person name="Simpson J.R."/>
            <person name="Lauterbach L."/>
            <person name="Steele A.D."/>
            <person name="Gui C."/>
            <person name="Meng S."/>
            <person name="Li G."/>
            <person name="Viehrig K."/>
            <person name="Ye F."/>
            <person name="Su P."/>
            <person name="Kiefer A.F."/>
            <person name="Nichols A."/>
            <person name="Cepeda A.J."/>
            <person name="Yan W."/>
            <person name="Fan B."/>
            <person name="Jiang Y."/>
            <person name="Adhikari A."/>
            <person name="Zheng C.-J."/>
            <person name="Schuster L."/>
            <person name="Cowan T.M."/>
            <person name="Smanski M.J."/>
            <person name="Chevrette M.G."/>
            <person name="De Carvalho L.P.S."/>
            <person name="Shen B."/>
        </authorList>
    </citation>
    <scope>NUCLEOTIDE SEQUENCE [LARGE SCALE GENOMIC DNA]</scope>
    <source>
        <strain evidence="7 8">NPDC006488</strain>
    </source>
</reference>
<feature type="domain" description="Protein kinase" evidence="6">
    <location>
        <begin position="16"/>
        <end position="268"/>
    </location>
</feature>
<keyword evidence="4 5" id="KW-0067">ATP-binding</keyword>
<dbReference type="InterPro" id="IPR000719">
    <property type="entry name" value="Prot_kinase_dom"/>
</dbReference>
<dbReference type="SMART" id="SM00220">
    <property type="entry name" value="S_TKc"/>
    <property type="match status" value="1"/>
</dbReference>
<sequence length="719" mass="76790">MPTPLAHDDPVTLGPYRLVARLGSGGMGTVYMARGVGGRTVALKTMHARIATDPGIRTRFRLEVDAARVIGDRFGARVVDADPFAETPWLATEFVLGPALDEAVLGTGPLPERSVRALGAALCSALDQLHRSDVVHRDLKPSNILLTAYGPKVIDFGIARAIGDDRLTRTGASVGTPAFMSPEQASGEEHGAAGDVFALAGVLVFAATGRAPFGSGQPADLLYRVRYAEADLRGVPAPLVPLFAQCLAKEPEKRPCLAQLAAQLHDGRGEFAEQLPDAVLAEIGRRAADVWRTVPQRLPAPAAEEGVTEVTPVSDPSRRRLLAVSGALAATAAASGVWWYRRRATPPAAKAPPQTRNLEPQWQYGGKDLDVLGWGLVVPYQADGSIWLPLNATAERLAPTTGRSQGEVRVTANWWQMAVQDGQLYLLGHDPARTGESVSVDTWNGGADAVRPTSAALTNATPALVPNQLLCVVGDFAYVAVGQGQVPADKGFLPAQTWTLRAADLGTGRTRWTQPLSQRSSGSRRLHFVAAKVVGERLVTLQATAEAQTHVVVRDIRSGAVLWDMPYNVSDPDAIRSELAVDETYLYLGGTQLRALRMSDGALGWATAAGQIYGPPTLTNGVVYTVGSGIGLTAVDAATGKVLWTEATTEGAEAYTVWQPVVGTRYAYYRNGLQLRAVNLTGHRTVLTYRTAGKHFHAYPEARLVLAVDDDRLSAYPLR</sequence>
<dbReference type="GO" id="GO:0016301">
    <property type="term" value="F:kinase activity"/>
    <property type="evidence" value="ECO:0007669"/>
    <property type="project" value="UniProtKB-KW"/>
</dbReference>
<dbReference type="Gene3D" id="2.130.10.10">
    <property type="entry name" value="YVTN repeat-like/Quinoprotein amine dehydrogenase"/>
    <property type="match status" value="1"/>
</dbReference>
<dbReference type="Proteomes" id="UP001601303">
    <property type="component" value="Unassembled WGS sequence"/>
</dbReference>
<dbReference type="Pfam" id="PF00069">
    <property type="entry name" value="Pkinase"/>
    <property type="match status" value="1"/>
</dbReference>
<dbReference type="PANTHER" id="PTHR43289">
    <property type="entry name" value="MITOGEN-ACTIVATED PROTEIN KINASE KINASE KINASE 20-RELATED"/>
    <property type="match status" value="1"/>
</dbReference>
<dbReference type="SUPFAM" id="SSF50998">
    <property type="entry name" value="Quinoprotein alcohol dehydrogenase-like"/>
    <property type="match status" value="1"/>
</dbReference>
<dbReference type="RefSeq" id="WP_388107611.1">
    <property type="nucleotide sequence ID" value="NZ_JBIAHM010000006.1"/>
</dbReference>
<evidence type="ECO:0000313" key="8">
    <source>
        <dbReference type="Proteomes" id="UP001601303"/>
    </source>
</evidence>
<evidence type="ECO:0000256" key="4">
    <source>
        <dbReference type="ARBA" id="ARBA00022840"/>
    </source>
</evidence>
<evidence type="ECO:0000256" key="1">
    <source>
        <dbReference type="ARBA" id="ARBA00022679"/>
    </source>
</evidence>
<dbReference type="PROSITE" id="PS00107">
    <property type="entry name" value="PROTEIN_KINASE_ATP"/>
    <property type="match status" value="1"/>
</dbReference>
<evidence type="ECO:0000259" key="6">
    <source>
        <dbReference type="PROSITE" id="PS50011"/>
    </source>
</evidence>
<dbReference type="PANTHER" id="PTHR43289:SF34">
    <property type="entry name" value="SERINE_THREONINE-PROTEIN KINASE YBDM-RELATED"/>
    <property type="match status" value="1"/>
</dbReference>
<dbReference type="PROSITE" id="PS50011">
    <property type="entry name" value="PROTEIN_KINASE_DOM"/>
    <property type="match status" value="1"/>
</dbReference>
<dbReference type="InterPro" id="IPR011009">
    <property type="entry name" value="Kinase-like_dom_sf"/>
</dbReference>
<keyword evidence="1" id="KW-0808">Transferase</keyword>
<dbReference type="InterPro" id="IPR008271">
    <property type="entry name" value="Ser/Thr_kinase_AS"/>
</dbReference>
<dbReference type="Gene3D" id="1.10.510.10">
    <property type="entry name" value="Transferase(Phosphotransferase) domain 1"/>
    <property type="match status" value="1"/>
</dbReference>
<keyword evidence="3 7" id="KW-0418">Kinase</keyword>
<evidence type="ECO:0000256" key="5">
    <source>
        <dbReference type="PROSITE-ProRule" id="PRU10141"/>
    </source>
</evidence>
<gene>
    <name evidence="7" type="ORF">ACFYNQ_20045</name>
</gene>
<dbReference type="Gene3D" id="3.30.200.20">
    <property type="entry name" value="Phosphorylase Kinase, domain 1"/>
    <property type="match status" value="1"/>
</dbReference>